<dbReference type="GO" id="GO:0006508">
    <property type="term" value="P:proteolysis"/>
    <property type="evidence" value="ECO:0007669"/>
    <property type="project" value="UniProtKB-KW"/>
</dbReference>
<feature type="compositionally biased region" description="Polar residues" evidence="6">
    <location>
        <begin position="188"/>
        <end position="211"/>
    </location>
</feature>
<name>A0A0W0G7I7_MONRR</name>
<dbReference type="SUPFAM" id="SSF54001">
    <property type="entry name" value="Cysteine proteinases"/>
    <property type="match status" value="1"/>
</dbReference>
<feature type="compositionally biased region" description="Polar residues" evidence="6">
    <location>
        <begin position="101"/>
        <end position="115"/>
    </location>
</feature>
<evidence type="ECO:0000313" key="8">
    <source>
        <dbReference type="EMBL" id="KTB44569.1"/>
    </source>
</evidence>
<keyword evidence="2" id="KW-0597">Phosphoprotein</keyword>
<reference evidence="8 9" key="1">
    <citation type="submission" date="2015-12" db="EMBL/GenBank/DDBJ databases">
        <title>Draft genome sequence of Moniliophthora roreri, the causal agent of frosty pod rot of cacao.</title>
        <authorList>
            <person name="Aime M.C."/>
            <person name="Diaz-Valderrama J.R."/>
            <person name="Kijpornyongpan T."/>
            <person name="Phillips-Mora W."/>
        </authorList>
    </citation>
    <scope>NUCLEOTIDE SEQUENCE [LARGE SCALE GENOMIC DNA]</scope>
    <source>
        <strain evidence="8 9">MCA 2952</strain>
    </source>
</reference>
<dbReference type="Pfam" id="PF02902">
    <property type="entry name" value="Peptidase_C48"/>
    <property type="match status" value="2"/>
</dbReference>
<evidence type="ECO:0000256" key="5">
    <source>
        <dbReference type="ARBA" id="ARBA00022801"/>
    </source>
</evidence>
<dbReference type="Proteomes" id="UP000054988">
    <property type="component" value="Unassembled WGS sequence"/>
</dbReference>
<organism evidence="8 9">
    <name type="scientific">Moniliophthora roreri</name>
    <name type="common">Frosty pod rot fungus</name>
    <name type="synonym">Monilia roreri</name>
    <dbReference type="NCBI Taxonomy" id="221103"/>
    <lineage>
        <taxon>Eukaryota</taxon>
        <taxon>Fungi</taxon>
        <taxon>Dikarya</taxon>
        <taxon>Basidiomycota</taxon>
        <taxon>Agaricomycotina</taxon>
        <taxon>Agaricomycetes</taxon>
        <taxon>Agaricomycetidae</taxon>
        <taxon>Agaricales</taxon>
        <taxon>Marasmiineae</taxon>
        <taxon>Marasmiaceae</taxon>
        <taxon>Moniliophthora</taxon>
    </lineage>
</organism>
<dbReference type="GO" id="GO:0005634">
    <property type="term" value="C:nucleus"/>
    <property type="evidence" value="ECO:0007669"/>
    <property type="project" value="TreeGrafter"/>
</dbReference>
<feature type="compositionally biased region" description="Basic residues" evidence="6">
    <location>
        <begin position="472"/>
        <end position="484"/>
    </location>
</feature>
<feature type="compositionally biased region" description="Basic and acidic residues" evidence="6">
    <location>
        <begin position="1033"/>
        <end position="1045"/>
    </location>
</feature>
<evidence type="ECO:0000256" key="2">
    <source>
        <dbReference type="ARBA" id="ARBA00022553"/>
    </source>
</evidence>
<feature type="domain" description="Ubiquitin-like protease family profile" evidence="7">
    <location>
        <begin position="618"/>
        <end position="975"/>
    </location>
</feature>
<accession>A0A0W0G7I7</accession>
<feature type="compositionally biased region" description="Polar residues" evidence="6">
    <location>
        <begin position="219"/>
        <end position="232"/>
    </location>
</feature>
<feature type="region of interest" description="Disordered" evidence="6">
    <location>
        <begin position="469"/>
        <end position="605"/>
    </location>
</feature>
<evidence type="ECO:0000259" key="7">
    <source>
        <dbReference type="PROSITE" id="PS50600"/>
    </source>
</evidence>
<evidence type="ECO:0000313" key="9">
    <source>
        <dbReference type="Proteomes" id="UP000054988"/>
    </source>
</evidence>
<keyword evidence="4" id="KW-0833">Ubl conjugation pathway</keyword>
<evidence type="ECO:0000256" key="4">
    <source>
        <dbReference type="ARBA" id="ARBA00022786"/>
    </source>
</evidence>
<dbReference type="PROSITE" id="PS50600">
    <property type="entry name" value="ULP_PROTEASE"/>
    <property type="match status" value="1"/>
</dbReference>
<evidence type="ECO:0000256" key="1">
    <source>
        <dbReference type="ARBA" id="ARBA00005234"/>
    </source>
</evidence>
<feature type="region of interest" description="Disordered" evidence="6">
    <location>
        <begin position="721"/>
        <end position="773"/>
    </location>
</feature>
<evidence type="ECO:0000256" key="3">
    <source>
        <dbReference type="ARBA" id="ARBA00022670"/>
    </source>
</evidence>
<protein>
    <recommendedName>
        <fullName evidence="7">Ubiquitin-like protease family profile domain-containing protein</fullName>
    </recommendedName>
</protein>
<feature type="region of interest" description="Disordered" evidence="6">
    <location>
        <begin position="795"/>
        <end position="825"/>
    </location>
</feature>
<dbReference type="EMBL" id="LATX01000895">
    <property type="protein sequence ID" value="KTB44569.1"/>
    <property type="molecule type" value="Genomic_DNA"/>
</dbReference>
<comment type="caution">
    <text evidence="8">The sequence shown here is derived from an EMBL/GenBank/DDBJ whole genome shotgun (WGS) entry which is preliminary data.</text>
</comment>
<dbReference type="GO" id="GO:0070139">
    <property type="term" value="F:SUMO-specific endopeptidase activity"/>
    <property type="evidence" value="ECO:0007669"/>
    <property type="project" value="TreeGrafter"/>
</dbReference>
<feature type="compositionally biased region" description="Polar residues" evidence="6">
    <location>
        <begin position="66"/>
        <end position="77"/>
    </location>
</feature>
<sequence>MLQVCIDPITFSGGSSFGHSPTVILYVDLWLDLIPLLMPPALTSTDRQSIVTLHFIPASMRDASGEGSSSRWRNSKPTIIEEPSNRRPSLNPFSGSRMMDNLNSGSNSRRFNPTANAVLRPHRDQPPKRKKIIGSTFPLDEPFRPPNISNQTKNKEKVLLASSPHIISDSEEDTGDVVPRPPMGSPDQLDTLSDSPKSQKGPNSKATSFKTLSKLPQPAKTSRQEAGSSRSSPIECYDDDVVEDRSRRSTGLVQQRVDDIEKKSIPQIDLSQHQRSSVKDRMKGRNMAKTFEDVIFAGPSAPVDPIATSSTPFHDSKGKAKENTSIPPEETICLPVEEWCLGKMHFLEPCTISFEPKGKHVKVIYEDVEEMFYFAHITSTTWSEPETFFCVSLSLKRPMRKQTIGSNYQDYFKPGEAGGKSDITFKFDSSDKSWSRGGWNAFIQRLQETGLSSRPLRGDETAKVVWRESCKRTSRNRGRPKPKIAHSIEDIEDQTSPYFRESSAKSSTSPRGPVNVNDTEASSQARPRLVTYGPAKSSTSSRGLENVNGTEVSSKAHLRPITYGSAGTKRRTSFDAVEDQSDGPRRSTRNNAGTKRKSPAADPEEVILSYPPNAPGAVNITNADLGRLEPHEYLNDTLIEFGLKLWHRELEEKNPQLAQQVHVFNSFFFKKLSKKNVEEGYQSVRRWTSKFDIFDKKYVIVPINENFHWYLAIIFQPGNVLLPPPEKEPPATRRRTRQSNGSKTGEGKPEDIPQDTENQAGSAASAKTEDGRDKDATLFDEADLNIAASATVVHDDHLDGDNLEEPVPDSPMVVDDDGNSSDSVSAQLTRGLSDVMDLDGQDDATMVDISGQNQVIEKAEGPISAENFYAKPTFRKGKEQASGPDNGAPAALESREQKSVASYPIPSLAYIIILDSLGNRHPKASGVLSHFMALEAKDKKGNENTSKPNTKYAMVPAQPNFSDCGLFLLHFARVFVEKTDYLMDIILRGGSRRNPERIADWDAEHVGSSRERLIERIEELSKIWKAERAVQLGEEEKKKKAKTDAEQPVQISDSSDSDVDIVESNTVSRASSVAAPKGGKGATKAKKSSSGGNRKPAARLRG</sequence>
<dbReference type="AlphaFoldDB" id="A0A0W0G7I7"/>
<dbReference type="eggNOG" id="KOG0779">
    <property type="taxonomic scope" value="Eukaryota"/>
</dbReference>
<dbReference type="PANTHER" id="PTHR46896">
    <property type="entry name" value="SENTRIN-SPECIFIC PROTEASE"/>
    <property type="match status" value="1"/>
</dbReference>
<feature type="region of interest" description="Disordered" evidence="6">
    <location>
        <begin position="875"/>
        <end position="895"/>
    </location>
</feature>
<feature type="compositionally biased region" description="Polar residues" evidence="6">
    <location>
        <begin position="536"/>
        <end position="553"/>
    </location>
</feature>
<feature type="region of interest" description="Disordered" evidence="6">
    <location>
        <begin position="64"/>
        <end position="255"/>
    </location>
</feature>
<evidence type="ECO:0000256" key="6">
    <source>
        <dbReference type="SAM" id="MobiDB-lite"/>
    </source>
</evidence>
<keyword evidence="5" id="KW-0378">Hydrolase</keyword>
<proteinExistence type="inferred from homology"/>
<dbReference type="GO" id="GO:0016926">
    <property type="term" value="P:protein desumoylation"/>
    <property type="evidence" value="ECO:0007669"/>
    <property type="project" value="TreeGrafter"/>
</dbReference>
<dbReference type="GO" id="GO:0005737">
    <property type="term" value="C:cytoplasm"/>
    <property type="evidence" value="ECO:0007669"/>
    <property type="project" value="TreeGrafter"/>
</dbReference>
<dbReference type="InterPro" id="IPR003653">
    <property type="entry name" value="Peptidase_C48_C"/>
</dbReference>
<keyword evidence="3" id="KW-0645">Protease</keyword>
<dbReference type="Gene3D" id="3.40.395.10">
    <property type="entry name" value="Adenoviral Proteinase, Chain A"/>
    <property type="match status" value="1"/>
</dbReference>
<dbReference type="InterPro" id="IPR038765">
    <property type="entry name" value="Papain-like_cys_pep_sf"/>
</dbReference>
<dbReference type="InterPro" id="IPR051947">
    <property type="entry name" value="Sentrin-specific_protease"/>
</dbReference>
<feature type="region of interest" description="Disordered" evidence="6">
    <location>
        <begin position="1033"/>
        <end position="1102"/>
    </location>
</feature>
<gene>
    <name evidence="8" type="ORF">WG66_2826</name>
</gene>
<comment type="similarity">
    <text evidence="1">Belongs to the peptidase C48 family.</text>
</comment>
<feature type="compositionally biased region" description="Polar residues" evidence="6">
    <location>
        <begin position="504"/>
        <end position="525"/>
    </location>
</feature>
<dbReference type="PANTHER" id="PTHR46896:SF3">
    <property type="entry name" value="FI06413P-RELATED"/>
    <property type="match status" value="1"/>
</dbReference>